<evidence type="ECO:0000313" key="5">
    <source>
        <dbReference type="EMBL" id="KAF2895374.1"/>
    </source>
</evidence>
<dbReference type="Proteomes" id="UP000801492">
    <property type="component" value="Unassembled WGS sequence"/>
</dbReference>
<dbReference type="PANTHER" id="PTHR11360:SF238">
    <property type="entry name" value="SD10469P"/>
    <property type="match status" value="1"/>
</dbReference>
<comment type="subcellular location">
    <subcellularLocation>
        <location evidence="1">Membrane</location>
        <topology evidence="1">Multi-pass membrane protein</topology>
    </subcellularLocation>
</comment>
<sequence length="648" mass="71722">MVSSKAVSRESNKKTQPDIVSQSRKGQSSKRIKSETAEAIETLIVVPPDGGWGWLVVLTSFICNFTADGTMYTFGLFVNDISVSIGCTQTQVALANSLMTGFYYLSGPVISALTNRFGYRVVSILGGLISCASILLTSFSTQLITVLLVYGIGGGVGFGMMYMPSIIVIGFYFERWRAIATSIAVCGSSLGIISFPLIFTNLLENTQWRFKFKILSIACFFCACFSVLYRPLHPVRIVAIDDKKVQFANENESYTSVYLDDEKDVLFSKYHNIGYPTTADIHGRSTVTLAGPRRMSSASIFLNISGPSTSTIKSSIKTKASSTSRSKLSDVQSERLKTVYEEEEYGDNKLKNCCVRCKSRSCCKYSRRTRNIAPARPLYRDDIFYSGSLSILPEYRTSRQSSLIRYPSYEKSAIEYHLSVTRITTQRDIEERYAICVCCPVSMKRTLATMLDLSLLKSPSFLLLSFSGFLTLLGLYTPFLFMPQRAILYGMKPQIAYFLLSTLGIANTIGRIVSGIFSSFPHIKALLVSYVSLIICGCATIASSLSHEIWWQFSFASIYGLSIACVAALRPIILVDMLGLDKLTNGFGLSLLFQGVACLAGIPLSGILKDLMHSYDTPFYFAGVVILLSAIMLIPLDRIMKWEKSINS</sequence>
<reference evidence="5" key="1">
    <citation type="submission" date="2019-08" db="EMBL/GenBank/DDBJ databases">
        <title>The genome of the North American firefly Photinus pyralis.</title>
        <authorList>
            <consortium name="Photinus pyralis genome working group"/>
            <person name="Fallon T.R."/>
            <person name="Sander Lower S.E."/>
            <person name="Weng J.-K."/>
        </authorList>
    </citation>
    <scope>NUCLEOTIDE SEQUENCE</scope>
    <source>
        <strain evidence="5">TRF0915ILg1</strain>
        <tissue evidence="5">Whole body</tissue>
    </source>
</reference>
<protein>
    <recommendedName>
        <fullName evidence="4">Major facilitator superfamily (MFS) profile domain-containing protein</fullName>
    </recommendedName>
</protein>
<evidence type="ECO:0000256" key="2">
    <source>
        <dbReference type="SAM" id="MobiDB-lite"/>
    </source>
</evidence>
<proteinExistence type="predicted"/>
<dbReference type="OrthoDB" id="6509908at2759"/>
<dbReference type="Gene3D" id="1.20.1250.20">
    <property type="entry name" value="MFS general substrate transporter like domains"/>
    <property type="match status" value="2"/>
</dbReference>
<dbReference type="EMBL" id="VTPC01005993">
    <property type="protein sequence ID" value="KAF2895374.1"/>
    <property type="molecule type" value="Genomic_DNA"/>
</dbReference>
<dbReference type="Pfam" id="PF07690">
    <property type="entry name" value="MFS_1"/>
    <property type="match status" value="2"/>
</dbReference>
<feature type="transmembrane region" description="Helical" evidence="3">
    <location>
        <begin position="619"/>
        <end position="636"/>
    </location>
</feature>
<feature type="region of interest" description="Disordered" evidence="2">
    <location>
        <begin position="1"/>
        <end position="32"/>
    </location>
</feature>
<feature type="compositionally biased region" description="Basic and acidic residues" evidence="2">
    <location>
        <begin position="7"/>
        <end position="16"/>
    </location>
</feature>
<organism evidence="5 6">
    <name type="scientific">Ignelater luminosus</name>
    <name type="common">Cucubano</name>
    <name type="synonym">Pyrophorus luminosus</name>
    <dbReference type="NCBI Taxonomy" id="2038154"/>
    <lineage>
        <taxon>Eukaryota</taxon>
        <taxon>Metazoa</taxon>
        <taxon>Ecdysozoa</taxon>
        <taxon>Arthropoda</taxon>
        <taxon>Hexapoda</taxon>
        <taxon>Insecta</taxon>
        <taxon>Pterygota</taxon>
        <taxon>Neoptera</taxon>
        <taxon>Endopterygota</taxon>
        <taxon>Coleoptera</taxon>
        <taxon>Polyphaga</taxon>
        <taxon>Elateriformia</taxon>
        <taxon>Elateroidea</taxon>
        <taxon>Elateridae</taxon>
        <taxon>Agrypninae</taxon>
        <taxon>Pyrophorini</taxon>
        <taxon>Ignelater</taxon>
    </lineage>
</organism>
<evidence type="ECO:0000256" key="3">
    <source>
        <dbReference type="SAM" id="Phobius"/>
    </source>
</evidence>
<feature type="transmembrane region" description="Helical" evidence="3">
    <location>
        <begin position="587"/>
        <end position="607"/>
    </location>
</feature>
<dbReference type="GO" id="GO:0008028">
    <property type="term" value="F:monocarboxylic acid transmembrane transporter activity"/>
    <property type="evidence" value="ECO:0007669"/>
    <property type="project" value="TreeGrafter"/>
</dbReference>
<evidence type="ECO:0000259" key="4">
    <source>
        <dbReference type="PROSITE" id="PS50850"/>
    </source>
</evidence>
<gene>
    <name evidence="5" type="ORF">ILUMI_10798</name>
</gene>
<keyword evidence="3" id="KW-1133">Transmembrane helix</keyword>
<dbReference type="PANTHER" id="PTHR11360">
    <property type="entry name" value="MONOCARBOXYLATE TRANSPORTER"/>
    <property type="match status" value="1"/>
</dbReference>
<feature type="transmembrane region" description="Helical" evidence="3">
    <location>
        <begin position="117"/>
        <end position="136"/>
    </location>
</feature>
<dbReference type="SUPFAM" id="SSF103473">
    <property type="entry name" value="MFS general substrate transporter"/>
    <property type="match status" value="1"/>
</dbReference>
<dbReference type="GO" id="GO:0016020">
    <property type="term" value="C:membrane"/>
    <property type="evidence" value="ECO:0007669"/>
    <property type="project" value="UniProtKB-SubCell"/>
</dbReference>
<dbReference type="InterPro" id="IPR050327">
    <property type="entry name" value="Proton-linked_MCT"/>
</dbReference>
<feature type="transmembrane region" description="Helical" evidence="3">
    <location>
        <begin position="525"/>
        <end position="543"/>
    </location>
</feature>
<feature type="transmembrane region" description="Helical" evidence="3">
    <location>
        <begin position="179"/>
        <end position="198"/>
    </location>
</feature>
<keyword evidence="3" id="KW-0472">Membrane</keyword>
<feature type="transmembrane region" description="Helical" evidence="3">
    <location>
        <begin position="210"/>
        <end position="229"/>
    </location>
</feature>
<evidence type="ECO:0000256" key="1">
    <source>
        <dbReference type="ARBA" id="ARBA00004141"/>
    </source>
</evidence>
<feature type="transmembrane region" description="Helical" evidence="3">
    <location>
        <begin position="494"/>
        <end position="513"/>
    </location>
</feature>
<feature type="transmembrane region" description="Helical" evidence="3">
    <location>
        <begin position="81"/>
        <end position="105"/>
    </location>
</feature>
<dbReference type="InterPro" id="IPR020846">
    <property type="entry name" value="MFS_dom"/>
</dbReference>
<keyword evidence="3" id="KW-0812">Transmembrane</keyword>
<keyword evidence="6" id="KW-1185">Reference proteome</keyword>
<evidence type="ECO:0000313" key="6">
    <source>
        <dbReference type="Proteomes" id="UP000801492"/>
    </source>
</evidence>
<name>A0A8K0CXF6_IGNLU</name>
<dbReference type="PROSITE" id="PS50850">
    <property type="entry name" value="MFS"/>
    <property type="match status" value="1"/>
</dbReference>
<dbReference type="InterPro" id="IPR036259">
    <property type="entry name" value="MFS_trans_sf"/>
</dbReference>
<feature type="transmembrane region" description="Helical" evidence="3">
    <location>
        <begin position="461"/>
        <end position="482"/>
    </location>
</feature>
<feature type="transmembrane region" description="Helical" evidence="3">
    <location>
        <begin position="148"/>
        <end position="172"/>
    </location>
</feature>
<feature type="transmembrane region" description="Helical" evidence="3">
    <location>
        <begin position="549"/>
        <end position="575"/>
    </location>
</feature>
<dbReference type="AlphaFoldDB" id="A0A8K0CXF6"/>
<accession>A0A8K0CXF6</accession>
<feature type="domain" description="Major facilitator superfamily (MFS) profile" evidence="4">
    <location>
        <begin position="460"/>
        <end position="648"/>
    </location>
</feature>
<comment type="caution">
    <text evidence="5">The sequence shown here is derived from an EMBL/GenBank/DDBJ whole genome shotgun (WGS) entry which is preliminary data.</text>
</comment>
<dbReference type="InterPro" id="IPR011701">
    <property type="entry name" value="MFS"/>
</dbReference>